<keyword evidence="3" id="KW-1185">Reference proteome</keyword>
<gene>
    <name evidence="2" type="ORF">E2562_026874</name>
</gene>
<dbReference type="AlphaFoldDB" id="A0A6G1D8D2"/>
<sequence>MTWYNLSRLPSCGDSDSKTSIHTPEDASFCSLRGTGGVDLSNPGACACGGWWRSPTATSTDGGRRSGFSPLPSGVGNVRMPDTWGMFGQPICGECSDSRYVGRGVFGHPNVGNWLTGPLGLVPLPLAGRRRRVAFKWANLW</sequence>
<evidence type="ECO:0000313" key="2">
    <source>
        <dbReference type="EMBL" id="KAF0908660.1"/>
    </source>
</evidence>
<accession>A0A6G1D8D2</accession>
<comment type="caution">
    <text evidence="2">The sequence shown here is derived from an EMBL/GenBank/DDBJ whole genome shotgun (WGS) entry which is preliminary data.</text>
</comment>
<evidence type="ECO:0000313" key="3">
    <source>
        <dbReference type="Proteomes" id="UP000479710"/>
    </source>
</evidence>
<dbReference type="EMBL" id="SPHZ02000007">
    <property type="protein sequence ID" value="KAF0908660.1"/>
    <property type="molecule type" value="Genomic_DNA"/>
</dbReference>
<reference evidence="2 3" key="1">
    <citation type="submission" date="2019-11" db="EMBL/GenBank/DDBJ databases">
        <title>Whole genome sequence of Oryza granulata.</title>
        <authorList>
            <person name="Li W."/>
        </authorList>
    </citation>
    <scope>NUCLEOTIDE SEQUENCE [LARGE SCALE GENOMIC DNA]</scope>
    <source>
        <strain evidence="3">cv. Menghai</strain>
        <tissue evidence="2">Leaf</tissue>
    </source>
</reference>
<name>A0A6G1D8D2_9ORYZ</name>
<protein>
    <submittedName>
        <fullName evidence="2">Uncharacterized protein</fullName>
    </submittedName>
</protein>
<evidence type="ECO:0000256" key="1">
    <source>
        <dbReference type="SAM" id="MobiDB-lite"/>
    </source>
</evidence>
<dbReference type="Proteomes" id="UP000479710">
    <property type="component" value="Unassembled WGS sequence"/>
</dbReference>
<feature type="region of interest" description="Disordered" evidence="1">
    <location>
        <begin position="1"/>
        <end position="21"/>
    </location>
</feature>
<organism evidence="2 3">
    <name type="scientific">Oryza meyeriana var. granulata</name>
    <dbReference type="NCBI Taxonomy" id="110450"/>
    <lineage>
        <taxon>Eukaryota</taxon>
        <taxon>Viridiplantae</taxon>
        <taxon>Streptophyta</taxon>
        <taxon>Embryophyta</taxon>
        <taxon>Tracheophyta</taxon>
        <taxon>Spermatophyta</taxon>
        <taxon>Magnoliopsida</taxon>
        <taxon>Liliopsida</taxon>
        <taxon>Poales</taxon>
        <taxon>Poaceae</taxon>
        <taxon>BOP clade</taxon>
        <taxon>Oryzoideae</taxon>
        <taxon>Oryzeae</taxon>
        <taxon>Oryzinae</taxon>
        <taxon>Oryza</taxon>
        <taxon>Oryza meyeriana</taxon>
    </lineage>
</organism>
<proteinExistence type="predicted"/>